<reference evidence="8" key="1">
    <citation type="submission" date="2020-08" db="EMBL/GenBank/DDBJ databases">
        <title>Multicomponent nature underlies the extraordinary mechanical properties of spider dragline silk.</title>
        <authorList>
            <person name="Kono N."/>
            <person name="Nakamura H."/>
            <person name="Mori M."/>
            <person name="Yoshida Y."/>
            <person name="Ohtoshi R."/>
            <person name="Malay A.D."/>
            <person name="Moran D.A.P."/>
            <person name="Tomita M."/>
            <person name="Numata K."/>
            <person name="Arakawa K."/>
        </authorList>
    </citation>
    <scope>NUCLEOTIDE SEQUENCE</scope>
</reference>
<evidence type="ECO:0000313" key="9">
    <source>
        <dbReference type="Proteomes" id="UP000887013"/>
    </source>
</evidence>
<keyword evidence="3" id="KW-0028">Amino-acid biosynthesis</keyword>
<evidence type="ECO:0000256" key="4">
    <source>
        <dbReference type="ARBA" id="ARBA00022741"/>
    </source>
</evidence>
<dbReference type="PROSITE" id="PS50862">
    <property type="entry name" value="AA_TRNA_LIGASE_II"/>
    <property type="match status" value="1"/>
</dbReference>
<keyword evidence="4" id="KW-0547">Nucleotide-binding</keyword>
<comment type="caution">
    <text evidence="8">The sequence shown here is derived from an EMBL/GenBank/DDBJ whole genome shotgun (WGS) entry which is preliminary data.</text>
</comment>
<dbReference type="GO" id="GO:0006529">
    <property type="term" value="P:asparagine biosynthetic process"/>
    <property type="evidence" value="ECO:0007669"/>
    <property type="project" value="UniProtKB-KW"/>
</dbReference>
<keyword evidence="6" id="KW-0061">Asparagine biosynthesis</keyword>
<keyword evidence="1" id="KW-0963">Cytoplasm</keyword>
<dbReference type="Gene3D" id="3.30.930.10">
    <property type="entry name" value="Bira Bifunctional Protein, Domain 2"/>
    <property type="match status" value="1"/>
</dbReference>
<gene>
    <name evidence="8" type="primary">asnA</name>
    <name evidence="8" type="ORF">NPIL_578731</name>
</gene>
<evidence type="ECO:0000259" key="7">
    <source>
        <dbReference type="PROSITE" id="PS50862"/>
    </source>
</evidence>
<evidence type="ECO:0000256" key="2">
    <source>
        <dbReference type="ARBA" id="ARBA00022598"/>
    </source>
</evidence>
<evidence type="ECO:0000256" key="5">
    <source>
        <dbReference type="ARBA" id="ARBA00022840"/>
    </source>
</evidence>
<sequence>MAYNSKLSVLETQKAMKLVKVKFEDELCKRLNLTCVSPPLFVESDSGLNDDLNGCEKPVTFEVKSGISVSVVHSLAKWKRMALKKYGFDMYSGLCTNMNAIRKDEDIGPLHSYYVDQWDWEKVIKEEDRNIYYLKTVVRSIYECMLETERHVTENYPVLHKKLPSQIIFIGAQEMEDEYPHLPPKEREKQYTRKHGAVFVSQVGKTLKSGKKHDGRAPDYDDWDLNGDILVHHAGLDVAFELSSMGIRVSKDSLVTQLTERDAMHRLNMAFHQALMRGELPFTIGGGIGQSRLCMFLLDKIHVGEVQVSVWDEKTKVNCANKNIVLL</sequence>
<dbReference type="AlphaFoldDB" id="A0A8X6QF45"/>
<evidence type="ECO:0000256" key="3">
    <source>
        <dbReference type="ARBA" id="ARBA00022605"/>
    </source>
</evidence>
<protein>
    <submittedName>
        <fullName evidence="8">Aspartate--ammonia ligase</fullName>
    </submittedName>
</protein>
<accession>A0A8X6QF45</accession>
<keyword evidence="9" id="KW-1185">Reference proteome</keyword>
<dbReference type="GO" id="GO:0005524">
    <property type="term" value="F:ATP binding"/>
    <property type="evidence" value="ECO:0007669"/>
    <property type="project" value="UniProtKB-KW"/>
</dbReference>
<dbReference type="HAMAP" id="MF_00555">
    <property type="entry name" value="AsnA"/>
    <property type="match status" value="1"/>
</dbReference>
<dbReference type="Proteomes" id="UP000887013">
    <property type="component" value="Unassembled WGS sequence"/>
</dbReference>
<evidence type="ECO:0000256" key="6">
    <source>
        <dbReference type="ARBA" id="ARBA00022888"/>
    </source>
</evidence>
<dbReference type="PANTHER" id="PTHR30073">
    <property type="entry name" value="ASPARTATE--AMMONIA LIGASE"/>
    <property type="match status" value="1"/>
</dbReference>
<evidence type="ECO:0000313" key="8">
    <source>
        <dbReference type="EMBL" id="GFU18690.1"/>
    </source>
</evidence>
<name>A0A8X6QF45_NEPPI</name>
<dbReference type="PIRSF" id="PIRSF001555">
    <property type="entry name" value="Asp_ammon_ligase"/>
    <property type="match status" value="1"/>
</dbReference>
<dbReference type="EMBL" id="BMAW01080242">
    <property type="protein sequence ID" value="GFU18690.1"/>
    <property type="molecule type" value="Genomic_DNA"/>
</dbReference>
<dbReference type="SUPFAM" id="SSF55681">
    <property type="entry name" value="Class II aaRS and biotin synthetases"/>
    <property type="match status" value="1"/>
</dbReference>
<organism evidence="8 9">
    <name type="scientific">Nephila pilipes</name>
    <name type="common">Giant wood spider</name>
    <name type="synonym">Nephila maculata</name>
    <dbReference type="NCBI Taxonomy" id="299642"/>
    <lineage>
        <taxon>Eukaryota</taxon>
        <taxon>Metazoa</taxon>
        <taxon>Ecdysozoa</taxon>
        <taxon>Arthropoda</taxon>
        <taxon>Chelicerata</taxon>
        <taxon>Arachnida</taxon>
        <taxon>Araneae</taxon>
        <taxon>Araneomorphae</taxon>
        <taxon>Entelegynae</taxon>
        <taxon>Araneoidea</taxon>
        <taxon>Nephilidae</taxon>
        <taxon>Nephila</taxon>
    </lineage>
</organism>
<dbReference type="InterPro" id="IPR006195">
    <property type="entry name" value="aa-tRNA-synth_II"/>
</dbReference>
<feature type="domain" description="Aminoacyl-transfer RNA synthetases class-II family profile" evidence="7">
    <location>
        <begin position="99"/>
        <end position="299"/>
    </location>
</feature>
<keyword evidence="2 8" id="KW-0436">Ligase</keyword>
<dbReference type="NCBIfam" id="TIGR00669">
    <property type="entry name" value="asnA"/>
    <property type="match status" value="1"/>
</dbReference>
<dbReference type="Pfam" id="PF03590">
    <property type="entry name" value="AsnA"/>
    <property type="match status" value="1"/>
</dbReference>
<proteinExistence type="inferred from homology"/>
<dbReference type="PANTHER" id="PTHR30073:SF5">
    <property type="entry name" value="ASPARTATE--AMMONIA LIGASE"/>
    <property type="match status" value="1"/>
</dbReference>
<dbReference type="GO" id="GO:0005829">
    <property type="term" value="C:cytosol"/>
    <property type="evidence" value="ECO:0007669"/>
    <property type="project" value="TreeGrafter"/>
</dbReference>
<dbReference type="InterPro" id="IPR004618">
    <property type="entry name" value="AsnA"/>
</dbReference>
<dbReference type="OrthoDB" id="35878at2759"/>
<keyword evidence="5" id="KW-0067">ATP-binding</keyword>
<evidence type="ECO:0000256" key="1">
    <source>
        <dbReference type="ARBA" id="ARBA00022490"/>
    </source>
</evidence>
<dbReference type="GO" id="GO:0004071">
    <property type="term" value="F:aspartate-ammonia ligase activity"/>
    <property type="evidence" value="ECO:0007669"/>
    <property type="project" value="InterPro"/>
</dbReference>
<dbReference type="InterPro" id="IPR045864">
    <property type="entry name" value="aa-tRNA-synth_II/BPL/LPL"/>
</dbReference>